<proteinExistence type="predicted"/>
<dbReference type="Proteomes" id="UP000198976">
    <property type="component" value="Chromosome I"/>
</dbReference>
<dbReference type="RefSeq" id="WP_092648966.1">
    <property type="nucleotide sequence ID" value="NZ_LT629792.1"/>
</dbReference>
<sequence length="590" mass="63971">MTLQITCELAINGQRVADSAASLAAHTVTALAGLSVQWGRRSRLDQPEPATMHAVLALPDGTGAPRALEDLQAGMPVSVTASYTAPAQTTTVITARPETLTAGSPARRVTRIYPPAVFAQDGHSPAAWDSIPKAAAGTVLHAAVTLTIPDQARASVAPVYFTAPWASAAEIGDPIITVTRSGTYQQDFTPRPGVWVGLAVIFDPIAPLWRTMQRRWPAYEQRWQDYTRITISAARLTRTDTPIYTATVFTGRITDIPVTYDARLQRPIATITAAEFPAEMANIRIGSKPWPRETARERIERIISEAGLDITAIVDPAPGALTLAPLDVDRREPWALLQDIAHSTGAILWPATHAVTGDYVRLEDLDQRKALYALTVPPSGQVTIDPAVDQAMSIPAAVVQRSGITIKRDTTDMATTVEVRWKETTTDQQGEQTLTDRVVSASDPQRLAAYGYRSMSVQTDLTSEQDARRLAARTLDRTAPGGWQIPAATWDTDYPGTDPLNVIAALDSTRRIGLPLMLTGVAGWVPGAPNIPVYLDGGTCTFEQGRWLLAMTLTRAATRADSVRWQQVPRPVTFDRLARLTWAQLSAATI</sequence>
<evidence type="ECO:0000313" key="1">
    <source>
        <dbReference type="EMBL" id="SDU08226.1"/>
    </source>
</evidence>
<reference evidence="1 2" key="1">
    <citation type="submission" date="2016-10" db="EMBL/GenBank/DDBJ databases">
        <authorList>
            <person name="Varghese N."/>
            <person name="Submissions S."/>
        </authorList>
    </citation>
    <scope>NUCLEOTIDE SEQUENCE [LARGE SCALE GENOMIC DNA]</scope>
    <source>
        <strain evidence="1 2">DSM 9169</strain>
    </source>
</reference>
<protein>
    <submittedName>
        <fullName evidence="1">Uncharacterized protein</fullName>
    </submittedName>
</protein>
<name>A0ABY0VCE6_9ACTO</name>
<keyword evidence="2" id="KW-1185">Reference proteome</keyword>
<accession>A0ABY0VCE6</accession>
<evidence type="ECO:0000313" key="2">
    <source>
        <dbReference type="Proteomes" id="UP000198976"/>
    </source>
</evidence>
<gene>
    <name evidence="1" type="ORF">SAMN04489714_2051</name>
</gene>
<dbReference type="EMBL" id="LT629792">
    <property type="protein sequence ID" value="SDU08226.1"/>
    <property type="molecule type" value="Genomic_DNA"/>
</dbReference>
<organism evidence="1 2">
    <name type="scientific">Schaalia radingae</name>
    <dbReference type="NCBI Taxonomy" id="131110"/>
    <lineage>
        <taxon>Bacteria</taxon>
        <taxon>Bacillati</taxon>
        <taxon>Actinomycetota</taxon>
        <taxon>Actinomycetes</taxon>
        <taxon>Actinomycetales</taxon>
        <taxon>Actinomycetaceae</taxon>
        <taxon>Schaalia</taxon>
    </lineage>
</organism>